<dbReference type="Pfam" id="PF11527">
    <property type="entry name" value="ARL2_Bind_BART"/>
    <property type="match status" value="1"/>
</dbReference>
<dbReference type="AlphaFoldDB" id="A0AAD7ULY5"/>
<dbReference type="GO" id="GO:0005930">
    <property type="term" value="C:axoneme"/>
    <property type="evidence" value="ECO:0007669"/>
    <property type="project" value="TreeGrafter"/>
</dbReference>
<evidence type="ECO:0000313" key="11">
    <source>
        <dbReference type="EMBL" id="KAJ8612156.1"/>
    </source>
</evidence>
<name>A0AAD7ULY5_9STRA</name>
<evidence type="ECO:0000256" key="5">
    <source>
        <dbReference type="ARBA" id="ARBA00022490"/>
    </source>
</evidence>
<keyword evidence="12" id="KW-1185">Reference proteome</keyword>
<proteinExistence type="inferred from homology"/>
<dbReference type="InterPro" id="IPR042541">
    <property type="entry name" value="BART_sf"/>
</dbReference>
<dbReference type="PANTHER" id="PTHR21532">
    <property type="entry name" value="PHOSPHODIESTERASE HL"/>
    <property type="match status" value="1"/>
</dbReference>
<feature type="domain" description="BART" evidence="10">
    <location>
        <begin position="35"/>
        <end position="139"/>
    </location>
</feature>
<dbReference type="GO" id="GO:0097546">
    <property type="term" value="C:ciliary base"/>
    <property type="evidence" value="ECO:0007669"/>
    <property type="project" value="TreeGrafter"/>
</dbReference>
<evidence type="ECO:0000256" key="3">
    <source>
        <dbReference type="ARBA" id="ARBA00007460"/>
    </source>
</evidence>
<evidence type="ECO:0000256" key="7">
    <source>
        <dbReference type="ARBA" id="ARBA00023069"/>
    </source>
</evidence>
<gene>
    <name evidence="11" type="ORF">CTAYLR_002480</name>
</gene>
<protein>
    <recommendedName>
        <fullName evidence="4">Cilia- and flagella-associated protein 36</fullName>
    </recommendedName>
    <alternativeName>
        <fullName evidence="9">Coiled-coil domain-containing protein 104</fullName>
    </alternativeName>
</protein>
<reference evidence="11" key="1">
    <citation type="submission" date="2023-01" db="EMBL/GenBank/DDBJ databases">
        <title>Metagenome sequencing of chrysophaentin producing Chrysophaeum taylorii.</title>
        <authorList>
            <person name="Davison J."/>
            <person name="Bewley C."/>
        </authorList>
    </citation>
    <scope>NUCLEOTIDE SEQUENCE</scope>
    <source>
        <strain evidence="11">NIES-1699</strain>
    </source>
</reference>
<dbReference type="InterPro" id="IPR038888">
    <property type="entry name" value="CFAP36"/>
</dbReference>
<dbReference type="EMBL" id="JAQMWT010000057">
    <property type="protein sequence ID" value="KAJ8612156.1"/>
    <property type="molecule type" value="Genomic_DNA"/>
</dbReference>
<evidence type="ECO:0000256" key="9">
    <source>
        <dbReference type="ARBA" id="ARBA00031593"/>
    </source>
</evidence>
<evidence type="ECO:0000313" key="12">
    <source>
        <dbReference type="Proteomes" id="UP001230188"/>
    </source>
</evidence>
<dbReference type="PANTHER" id="PTHR21532:SF0">
    <property type="entry name" value="CILIA- AND FLAGELLA-ASSOCIATED PROTEIN 36"/>
    <property type="match status" value="1"/>
</dbReference>
<evidence type="ECO:0000259" key="10">
    <source>
        <dbReference type="Pfam" id="PF11527"/>
    </source>
</evidence>
<comment type="similarity">
    <text evidence="3">Belongs to the CFAP36 family.</text>
</comment>
<evidence type="ECO:0000256" key="2">
    <source>
        <dbReference type="ARBA" id="ARBA00004496"/>
    </source>
</evidence>
<keyword evidence="8" id="KW-0966">Cell projection</keyword>
<evidence type="ECO:0000256" key="1">
    <source>
        <dbReference type="ARBA" id="ARBA00004138"/>
    </source>
</evidence>
<dbReference type="Gene3D" id="1.20.1520.10">
    <property type="entry name" value="ADP-ribosylation factor-like 2-binding protein, domain"/>
    <property type="match status" value="1"/>
</dbReference>
<keyword evidence="5" id="KW-0963">Cytoplasm</keyword>
<keyword evidence="7" id="KW-0969">Cilium</keyword>
<dbReference type="InterPro" id="IPR023379">
    <property type="entry name" value="BART_dom"/>
</dbReference>
<organism evidence="11 12">
    <name type="scientific">Chrysophaeum taylorii</name>
    <dbReference type="NCBI Taxonomy" id="2483200"/>
    <lineage>
        <taxon>Eukaryota</taxon>
        <taxon>Sar</taxon>
        <taxon>Stramenopiles</taxon>
        <taxon>Ochrophyta</taxon>
        <taxon>Pelagophyceae</taxon>
        <taxon>Pelagomonadales</taxon>
        <taxon>Pelagomonadaceae</taxon>
        <taxon>Chrysophaeum</taxon>
    </lineage>
</organism>
<comment type="subcellular location">
    <subcellularLocation>
        <location evidence="1">Cell projection</location>
        <location evidence="1">Cilium</location>
    </subcellularLocation>
    <subcellularLocation>
        <location evidence="2">Cytoplasm</location>
    </subcellularLocation>
</comment>
<dbReference type="Proteomes" id="UP001230188">
    <property type="component" value="Unassembled WGS sequence"/>
</dbReference>
<comment type="caution">
    <text evidence="11">The sequence shown here is derived from an EMBL/GenBank/DDBJ whole genome shotgun (WGS) entry which is preliminary data.</text>
</comment>
<keyword evidence="6" id="KW-0175">Coiled coil</keyword>
<evidence type="ECO:0000256" key="4">
    <source>
        <dbReference type="ARBA" id="ARBA00021815"/>
    </source>
</evidence>
<accession>A0AAD7ULY5</accession>
<evidence type="ECO:0000256" key="6">
    <source>
        <dbReference type="ARBA" id="ARBA00023054"/>
    </source>
</evidence>
<evidence type="ECO:0000256" key="8">
    <source>
        <dbReference type="ARBA" id="ARBA00023273"/>
    </source>
</evidence>
<sequence length="333" mass="37251">MGKHDDDDDDDEKVAYSSNARCCKEEEEDDILSPTIRAFCHFVTSAKFRKEVNMFFDAHCEGFEDADVDSEQRLEWTGVFEKFTQLIEKLLDDFCGVHQLEPRGVFGMVQRARRSGMLDDEFLPSILSITEYAYFVEQMGLMAREDNNLRRARDLANNTMESKDGENISGVWRIATKDGALELTDVKAGLDRYLAAVGVPRSLCGLFRGSLFSTKGLVVAQERGTVTFISDTITGRHKQVFTTDGQRRDVLNAGGIRSPWVASLDAGGRVVVRSLKPSGLSKGCAIVYTWELVGPHLRCTAEVERPDGIVVHEFFYKRQPVPKKRDAGGGPHK</sequence>